<dbReference type="GO" id="GO:0016705">
    <property type="term" value="F:oxidoreductase activity, acting on paired donors, with incorporation or reduction of molecular oxygen"/>
    <property type="evidence" value="ECO:0007669"/>
    <property type="project" value="InterPro"/>
</dbReference>
<reference evidence="11" key="1">
    <citation type="journal article" date="2022" name="G3 (Bethesda)">
        <title>High quality genome of the basidiomycete yeast Dioszegia hungarica PDD-24b-2 isolated from cloud water.</title>
        <authorList>
            <person name="Jarrige D."/>
            <person name="Haridas S."/>
            <person name="Bleykasten-Grosshans C."/>
            <person name="Joly M."/>
            <person name="Nadalig T."/>
            <person name="Sancelme M."/>
            <person name="Vuilleumier S."/>
            <person name="Grigoriev I.V."/>
            <person name="Amato P."/>
            <person name="Bringel F."/>
        </authorList>
    </citation>
    <scope>NUCLEOTIDE SEQUENCE</scope>
    <source>
        <strain evidence="11">PDD-24b-2</strain>
    </source>
</reference>
<accession>A0AA38HCF5</accession>
<proteinExistence type="inferred from homology"/>
<name>A0AA38HCF5_9TREE</name>
<dbReference type="Proteomes" id="UP001164286">
    <property type="component" value="Unassembled WGS sequence"/>
</dbReference>
<dbReference type="PRINTS" id="PR00385">
    <property type="entry name" value="P450"/>
</dbReference>
<evidence type="ECO:0000256" key="8">
    <source>
        <dbReference type="ARBA" id="ARBA00023033"/>
    </source>
</evidence>
<evidence type="ECO:0000256" key="10">
    <source>
        <dbReference type="RuleBase" id="RU000461"/>
    </source>
</evidence>
<dbReference type="GO" id="GO:0020037">
    <property type="term" value="F:heme binding"/>
    <property type="evidence" value="ECO:0007669"/>
    <property type="project" value="InterPro"/>
</dbReference>
<dbReference type="InterPro" id="IPR001128">
    <property type="entry name" value="Cyt_P450"/>
</dbReference>
<keyword evidence="6 10" id="KW-0560">Oxidoreductase</keyword>
<dbReference type="EMBL" id="JAKWFO010000002">
    <property type="protein sequence ID" value="KAI9638888.1"/>
    <property type="molecule type" value="Genomic_DNA"/>
</dbReference>
<keyword evidence="12" id="KW-1185">Reference proteome</keyword>
<dbReference type="PROSITE" id="PS00086">
    <property type="entry name" value="CYTOCHROME_P450"/>
    <property type="match status" value="1"/>
</dbReference>
<dbReference type="InterPro" id="IPR036396">
    <property type="entry name" value="Cyt_P450_sf"/>
</dbReference>
<dbReference type="PANTHER" id="PTHR24305:SF166">
    <property type="entry name" value="CYTOCHROME P450 12A4, MITOCHONDRIAL-RELATED"/>
    <property type="match status" value="1"/>
</dbReference>
<dbReference type="InterPro" id="IPR017972">
    <property type="entry name" value="Cyt_P450_CS"/>
</dbReference>
<dbReference type="InterPro" id="IPR050121">
    <property type="entry name" value="Cytochrome_P450_monoxygenase"/>
</dbReference>
<sequence>MHHIYVLLGGVFAAYFLKWLARYISVRLQVRGLPVIHSAIEVMEAGHRSALPHIPGIVPARKYTLDDPWKKYADAQSDLIACTQATTPYAVYLTSNPHVALSVSAKPAQYLKPTSMFRYVAIDIFGRQIVSCQTGAEHKRHKSVVKGCFNETIMRGVWDAMVQTQAMMWGEVGVREGGVWKDIEGSTTQLTLLVIGKIGFGQEWPWRIAETGGKILPLDESLYVVTHSMFAQLVAPLWLLKYNPFASVRRLAKAQTSLIHHIMSMIASRGATLQAETNILTKGDKIKPPSDVLGAIVASQMDVVAESKLKAGEKVQAGLTPEEIVGNVCMAGHETSAHVIGFTLAYLALYPEHQEKILQEVDGITGGSLPTYRDMPALKYALACIHESIRLRDIVMTLPKLLAEDCHLPYTTWDASGQATTHTRLLKAGSHLIIDSPACQRNPFTWSDPTAFRPERMLDDSQKGLSTGFSSGQRACIGKRFAEVEMVAFITHMVKEYKFEPVPLEGEGRMEMEKRYLEGKEVLNLTPGKWDLKMTKRA</sequence>
<dbReference type="SUPFAM" id="SSF48264">
    <property type="entry name" value="Cytochrome P450"/>
    <property type="match status" value="1"/>
</dbReference>
<evidence type="ECO:0000256" key="5">
    <source>
        <dbReference type="ARBA" id="ARBA00022723"/>
    </source>
</evidence>
<comment type="cofactor">
    <cofactor evidence="1 9">
        <name>heme</name>
        <dbReference type="ChEBI" id="CHEBI:30413"/>
    </cofactor>
</comment>
<dbReference type="InterPro" id="IPR002401">
    <property type="entry name" value="Cyt_P450_E_grp-I"/>
</dbReference>
<evidence type="ECO:0000256" key="3">
    <source>
        <dbReference type="ARBA" id="ARBA00010617"/>
    </source>
</evidence>
<evidence type="ECO:0000256" key="7">
    <source>
        <dbReference type="ARBA" id="ARBA00023004"/>
    </source>
</evidence>
<dbReference type="PRINTS" id="PR00463">
    <property type="entry name" value="EP450I"/>
</dbReference>
<dbReference type="Pfam" id="PF00067">
    <property type="entry name" value="p450"/>
    <property type="match status" value="1"/>
</dbReference>
<evidence type="ECO:0000313" key="11">
    <source>
        <dbReference type="EMBL" id="KAI9638888.1"/>
    </source>
</evidence>
<organism evidence="11 12">
    <name type="scientific">Dioszegia hungarica</name>
    <dbReference type="NCBI Taxonomy" id="4972"/>
    <lineage>
        <taxon>Eukaryota</taxon>
        <taxon>Fungi</taxon>
        <taxon>Dikarya</taxon>
        <taxon>Basidiomycota</taxon>
        <taxon>Agaricomycotina</taxon>
        <taxon>Tremellomycetes</taxon>
        <taxon>Tremellales</taxon>
        <taxon>Bulleribasidiaceae</taxon>
        <taxon>Dioszegia</taxon>
    </lineage>
</organism>
<comment type="pathway">
    <text evidence="2">Secondary metabolite biosynthesis.</text>
</comment>
<dbReference type="PANTHER" id="PTHR24305">
    <property type="entry name" value="CYTOCHROME P450"/>
    <property type="match status" value="1"/>
</dbReference>
<comment type="caution">
    <text evidence="11">The sequence shown here is derived from an EMBL/GenBank/DDBJ whole genome shotgun (WGS) entry which is preliminary data.</text>
</comment>
<evidence type="ECO:0000256" key="2">
    <source>
        <dbReference type="ARBA" id="ARBA00005179"/>
    </source>
</evidence>
<dbReference type="RefSeq" id="XP_052948665.1">
    <property type="nucleotide sequence ID" value="XM_053089268.1"/>
</dbReference>
<comment type="similarity">
    <text evidence="3 10">Belongs to the cytochrome P450 family.</text>
</comment>
<feature type="binding site" description="axial binding residue" evidence="9">
    <location>
        <position position="476"/>
    </location>
    <ligand>
        <name>heme</name>
        <dbReference type="ChEBI" id="CHEBI:30413"/>
    </ligand>
    <ligandPart>
        <name>Fe</name>
        <dbReference type="ChEBI" id="CHEBI:18248"/>
    </ligandPart>
</feature>
<dbReference type="GO" id="GO:0005506">
    <property type="term" value="F:iron ion binding"/>
    <property type="evidence" value="ECO:0007669"/>
    <property type="project" value="InterPro"/>
</dbReference>
<dbReference type="AlphaFoldDB" id="A0AA38HCF5"/>
<dbReference type="GeneID" id="77728473"/>
<evidence type="ECO:0000256" key="1">
    <source>
        <dbReference type="ARBA" id="ARBA00001971"/>
    </source>
</evidence>
<protein>
    <submittedName>
        <fullName evidence="11">Cytochrome P450</fullName>
    </submittedName>
</protein>
<evidence type="ECO:0000313" key="12">
    <source>
        <dbReference type="Proteomes" id="UP001164286"/>
    </source>
</evidence>
<keyword evidence="4 9" id="KW-0349">Heme</keyword>
<dbReference type="GO" id="GO:0004497">
    <property type="term" value="F:monooxygenase activity"/>
    <property type="evidence" value="ECO:0007669"/>
    <property type="project" value="UniProtKB-KW"/>
</dbReference>
<keyword evidence="5 9" id="KW-0479">Metal-binding</keyword>
<keyword evidence="8 10" id="KW-0503">Monooxygenase</keyword>
<evidence type="ECO:0000256" key="4">
    <source>
        <dbReference type="ARBA" id="ARBA00022617"/>
    </source>
</evidence>
<evidence type="ECO:0000256" key="9">
    <source>
        <dbReference type="PIRSR" id="PIRSR602401-1"/>
    </source>
</evidence>
<keyword evidence="7 9" id="KW-0408">Iron</keyword>
<gene>
    <name evidence="11" type="ORF">MKK02DRAFT_35798</name>
</gene>
<dbReference type="Gene3D" id="1.10.630.10">
    <property type="entry name" value="Cytochrome P450"/>
    <property type="match status" value="1"/>
</dbReference>
<evidence type="ECO:0000256" key="6">
    <source>
        <dbReference type="ARBA" id="ARBA00023002"/>
    </source>
</evidence>